<keyword evidence="1" id="KW-0812">Transmembrane</keyword>
<evidence type="ECO:0000313" key="3">
    <source>
        <dbReference type="Proteomes" id="UP000467214"/>
    </source>
</evidence>
<dbReference type="AlphaFoldDB" id="A0A845BTA7"/>
<keyword evidence="3" id="KW-1185">Reference proteome</keyword>
<dbReference type="EMBL" id="WSSB01000001">
    <property type="protein sequence ID" value="MXR35793.1"/>
    <property type="molecule type" value="Genomic_DNA"/>
</dbReference>
<name>A0A845BTA7_9NEIS</name>
<protein>
    <recommendedName>
        <fullName evidence="4">Yip1 domain-containing protein</fullName>
    </recommendedName>
</protein>
<feature type="transmembrane region" description="Helical" evidence="1">
    <location>
        <begin position="88"/>
        <end position="109"/>
    </location>
</feature>
<feature type="transmembrane region" description="Helical" evidence="1">
    <location>
        <begin position="115"/>
        <end position="136"/>
    </location>
</feature>
<proteinExistence type="predicted"/>
<gene>
    <name evidence="2" type="ORF">GQF02_02220</name>
</gene>
<reference evidence="2 3" key="1">
    <citation type="submission" date="2019-12" db="EMBL/GenBank/DDBJ databases">
        <title>Neisseriaceae gen. nov. sp. Genome sequencing and assembly.</title>
        <authorList>
            <person name="Liu Z."/>
            <person name="Li A."/>
        </authorList>
    </citation>
    <scope>NUCLEOTIDE SEQUENCE [LARGE SCALE GENOMIC DNA]</scope>
    <source>
        <strain evidence="2 3">B2N2-7</strain>
    </source>
</reference>
<evidence type="ECO:0000256" key="1">
    <source>
        <dbReference type="SAM" id="Phobius"/>
    </source>
</evidence>
<sequence length="197" mass="21218">MDKLIHDALDLMRWRVREAAHYQYPTWQLVVTLLLLGMIAAAGADSVGGDIAGKLLFFTVFGAMETLLMAQFMQWWLRLAKAPVETPLFSLLLVAGLVQVLTPLTSWLPTDVAEVATIAIAFYGVTVMLHALVAVSGASRMRVLGGILLFSPLAAMLMVFAFSTGSNLGLIELPSETQVSNSQPAQAAPGGEHDSLY</sequence>
<feature type="transmembrane region" description="Helical" evidence="1">
    <location>
        <begin position="21"/>
        <end position="43"/>
    </location>
</feature>
<comment type="caution">
    <text evidence="2">The sequence shown here is derived from an EMBL/GenBank/DDBJ whole genome shotgun (WGS) entry which is preliminary data.</text>
</comment>
<accession>A0A845BTA7</accession>
<feature type="transmembrane region" description="Helical" evidence="1">
    <location>
        <begin position="143"/>
        <end position="163"/>
    </location>
</feature>
<dbReference type="RefSeq" id="WP_160794497.1">
    <property type="nucleotide sequence ID" value="NZ_WSSB01000001.1"/>
</dbReference>
<feature type="transmembrane region" description="Helical" evidence="1">
    <location>
        <begin position="55"/>
        <end position="76"/>
    </location>
</feature>
<evidence type="ECO:0008006" key="4">
    <source>
        <dbReference type="Google" id="ProtNLM"/>
    </source>
</evidence>
<evidence type="ECO:0000313" key="2">
    <source>
        <dbReference type="EMBL" id="MXR35793.1"/>
    </source>
</evidence>
<dbReference type="Proteomes" id="UP000467214">
    <property type="component" value="Unassembled WGS sequence"/>
</dbReference>
<keyword evidence="1" id="KW-1133">Transmembrane helix</keyword>
<organism evidence="2 3">
    <name type="scientific">Craterilacuibacter sinensis</name>
    <dbReference type="NCBI Taxonomy" id="2686017"/>
    <lineage>
        <taxon>Bacteria</taxon>
        <taxon>Pseudomonadati</taxon>
        <taxon>Pseudomonadota</taxon>
        <taxon>Betaproteobacteria</taxon>
        <taxon>Neisseriales</taxon>
        <taxon>Neisseriaceae</taxon>
        <taxon>Craterilacuibacter</taxon>
    </lineage>
</organism>
<keyword evidence="1" id="KW-0472">Membrane</keyword>